<evidence type="ECO:0000313" key="3">
    <source>
        <dbReference type="EMBL" id="MDN4521648.1"/>
    </source>
</evidence>
<dbReference type="Gene3D" id="3.40.710.10">
    <property type="entry name" value="DD-peptidase/beta-lactamase superfamily"/>
    <property type="match status" value="1"/>
</dbReference>
<gene>
    <name evidence="3" type="ORF">QYF68_28070</name>
</gene>
<keyword evidence="4" id="KW-1185">Reference proteome</keyword>
<evidence type="ECO:0000313" key="4">
    <source>
        <dbReference type="Proteomes" id="UP001172687"/>
    </source>
</evidence>
<proteinExistence type="predicted"/>
<dbReference type="PANTHER" id="PTHR43319:SF3">
    <property type="entry name" value="BETA-LACTAMASE-RELATED DOMAIN-CONTAINING PROTEIN"/>
    <property type="match status" value="1"/>
</dbReference>
<dbReference type="EC" id="3.1.1.103" evidence="3"/>
<comment type="caution">
    <text evidence="3">The sequence shown here is derived from an EMBL/GenBank/DDBJ whole genome shotgun (WGS) entry which is preliminary data.</text>
</comment>
<feature type="region of interest" description="Disordered" evidence="1">
    <location>
        <begin position="1"/>
        <end position="23"/>
    </location>
</feature>
<dbReference type="Pfam" id="PF00144">
    <property type="entry name" value="Beta-lactamase"/>
    <property type="match status" value="1"/>
</dbReference>
<dbReference type="GO" id="GO:0016787">
    <property type="term" value="F:hydrolase activity"/>
    <property type="evidence" value="ECO:0007669"/>
    <property type="project" value="UniProtKB-KW"/>
</dbReference>
<reference evidence="3" key="1">
    <citation type="submission" date="2023-07" db="EMBL/GenBank/DDBJ databases">
        <title>Degradation of tert-butanol by M. austroafricanum TBA100.</title>
        <authorList>
            <person name="Helbich S."/>
            <person name="Vainshtein Y."/>
        </authorList>
    </citation>
    <scope>NUCLEOTIDE SEQUENCE</scope>
    <source>
        <strain evidence="3">TBA100</strain>
    </source>
</reference>
<protein>
    <submittedName>
        <fullName evidence="3">Serine hydrolase domain-containing protein</fullName>
        <ecNumber evidence="3">3.1.1.103</ecNumber>
    </submittedName>
</protein>
<feature type="domain" description="Beta-lactamase-related" evidence="2">
    <location>
        <begin position="43"/>
        <end position="383"/>
    </location>
</feature>
<name>A0ABT8HLK5_MYCAO</name>
<sequence>MTGVNNPERDVALSHGHGAALPRGVQGAADPNFTLAVRAFAQMFPSRRLGGGALAVYLDGEPVVDVWTGWADRRGTRRWTADTGPMVFSATKGVTATVIHRLHDRGLVDYDAPVAEYWREFGANGKSAITVRDALRHRAGLSQLNGAGKADLLDHAVMEQRLAAAPRSWLYGKPAYHALTFGWLLSGLARSITGKGMRELIRTEVAAPLNTDGLHLGRPPVQAPTEAAQIIGPQTRLQNPVFNLVAPRIAALPFSAGFGAIYLPGVKALVQGDTPLLDGEIPAANGVATARALARMYGAIANGGRIDGTQYLSGETAAALIGRPSLRPDHSMVMPLSFHLGYHGLPFPGVLPGFGHVGLGGSLGWADPRSGLSFGYVHNRLLTPLVLSDQAGFVATAALIRRGAAAARRNGYRPVREYGAPFTDLTATAV</sequence>
<dbReference type="EMBL" id="JAUHTC010000092">
    <property type="protein sequence ID" value="MDN4521648.1"/>
    <property type="molecule type" value="Genomic_DNA"/>
</dbReference>
<dbReference type="InterPro" id="IPR001466">
    <property type="entry name" value="Beta-lactam-related"/>
</dbReference>
<dbReference type="Proteomes" id="UP001172687">
    <property type="component" value="Unassembled WGS sequence"/>
</dbReference>
<keyword evidence="3" id="KW-0378">Hydrolase</keyword>
<accession>A0ABT8HLK5</accession>
<evidence type="ECO:0000256" key="1">
    <source>
        <dbReference type="SAM" id="MobiDB-lite"/>
    </source>
</evidence>
<dbReference type="InterPro" id="IPR012338">
    <property type="entry name" value="Beta-lactam/transpept-like"/>
</dbReference>
<dbReference type="PANTHER" id="PTHR43319">
    <property type="entry name" value="BETA-LACTAMASE-RELATED"/>
    <property type="match status" value="1"/>
</dbReference>
<evidence type="ECO:0000259" key="2">
    <source>
        <dbReference type="Pfam" id="PF00144"/>
    </source>
</evidence>
<dbReference type="RefSeq" id="WP_036373075.1">
    <property type="nucleotide sequence ID" value="NZ_CP070380.1"/>
</dbReference>
<dbReference type="InterPro" id="IPR052907">
    <property type="entry name" value="Beta-lactamase/esterase"/>
</dbReference>
<dbReference type="SUPFAM" id="SSF56601">
    <property type="entry name" value="beta-lactamase/transpeptidase-like"/>
    <property type="match status" value="1"/>
</dbReference>
<organism evidence="3 4">
    <name type="scientific">Mycolicibacterium austroafricanum</name>
    <name type="common">Mycobacterium austroafricanum</name>
    <dbReference type="NCBI Taxonomy" id="39687"/>
    <lineage>
        <taxon>Bacteria</taxon>
        <taxon>Bacillati</taxon>
        <taxon>Actinomycetota</taxon>
        <taxon>Actinomycetes</taxon>
        <taxon>Mycobacteriales</taxon>
        <taxon>Mycobacteriaceae</taxon>
        <taxon>Mycolicibacterium</taxon>
    </lineage>
</organism>